<accession>A0AAF5PHI6</accession>
<reference evidence="1" key="2">
    <citation type="journal article" date="2016" name="Mol. Ecol.">
        <title>Population genomics of the filarial nematode parasite Wuchereria bancrofti from mosquitoes.</title>
        <authorList>
            <person name="Small S.T."/>
            <person name="Reimer L.J."/>
            <person name="Tisch D.J."/>
            <person name="King C.L."/>
            <person name="Christensen B.M."/>
            <person name="Siba P.M."/>
            <person name="Kazura J.W."/>
            <person name="Serre D."/>
            <person name="Zimmerman P.A."/>
        </authorList>
    </citation>
    <scope>NUCLEOTIDE SEQUENCE</scope>
    <source>
        <strain evidence="1">pt0022</strain>
    </source>
</reference>
<reference evidence="1" key="1">
    <citation type="submission" date="2015-03" db="EMBL/GenBank/DDBJ databases">
        <title>Wuchereria bancrofti Genome Sequencing Papua New Guinea Strain.</title>
        <authorList>
            <person name="Small S.T."/>
            <person name="Serre D."/>
            <person name="Zimmerman P.A."/>
        </authorList>
    </citation>
    <scope>NUCLEOTIDE SEQUENCE [LARGE SCALE GENOMIC DNA]</scope>
    <source>
        <strain evidence="1">pt0022</strain>
    </source>
</reference>
<dbReference type="WBParaSite" id="mrna-Wban_00777">
    <property type="protein sequence ID" value="mrna-Wban_00777"/>
    <property type="gene ID" value="Wban_00777"/>
</dbReference>
<reference evidence="2" key="3">
    <citation type="submission" date="2024-02" db="UniProtKB">
        <authorList>
            <consortium name="WormBaseParasite"/>
        </authorList>
    </citation>
    <scope>IDENTIFICATION</scope>
    <source>
        <strain evidence="2">pt0022</strain>
    </source>
</reference>
<evidence type="ECO:0000313" key="2">
    <source>
        <dbReference type="WBParaSite" id="mrna-Wban_00777"/>
    </source>
</evidence>
<protein>
    <submittedName>
        <fullName evidence="2">Uncharacterized protein</fullName>
    </submittedName>
</protein>
<dbReference type="Proteomes" id="UP000093561">
    <property type="component" value="Unassembled WGS sequence"/>
</dbReference>
<dbReference type="AlphaFoldDB" id="A0AAF5PHI6"/>
<evidence type="ECO:0000313" key="1">
    <source>
        <dbReference type="Proteomes" id="UP000093561"/>
    </source>
</evidence>
<name>A0AAF5PHI6_WUCBA</name>
<proteinExistence type="predicted"/>
<organism evidence="1 2">
    <name type="scientific">Wuchereria bancrofti</name>
    <dbReference type="NCBI Taxonomy" id="6293"/>
    <lineage>
        <taxon>Eukaryota</taxon>
        <taxon>Metazoa</taxon>
        <taxon>Ecdysozoa</taxon>
        <taxon>Nematoda</taxon>
        <taxon>Chromadorea</taxon>
        <taxon>Rhabditida</taxon>
        <taxon>Spirurina</taxon>
        <taxon>Spiruromorpha</taxon>
        <taxon>Filarioidea</taxon>
        <taxon>Onchocercidae</taxon>
        <taxon>Wuchereria</taxon>
    </lineage>
</organism>
<sequence length="97" mass="11040">ALLVTIYKYLSSYFSPIQFDPYDIHGCPAAATLSASRITTIHWIILFHAPPEYVSLWKNYLSMSTTKVVIFKSCNSSHFVPRVRAMVSLFLISIPKK</sequence>